<name>A0AAV5VN54_9BILA</name>
<dbReference type="Proteomes" id="UP001432322">
    <property type="component" value="Unassembled WGS sequence"/>
</dbReference>
<evidence type="ECO:0000313" key="1">
    <source>
        <dbReference type="EMBL" id="GMT19829.1"/>
    </source>
</evidence>
<accession>A0AAV5VN54</accession>
<keyword evidence="2" id="KW-1185">Reference proteome</keyword>
<sequence>MKFVVLLIATLVVARKRDKTYPNLFPRWHLRSGLAEREQRPMEEQLDWLCNGMYCHFNNRYNCIANCAEYAKVADIATVNMEDMIIQLALYNATENEAGCEKECNEYIVDGSATALCTPLCKSHFSFPERVRWENEFILYFRREYWRKKLNITN</sequence>
<dbReference type="AlphaFoldDB" id="A0AAV5VN54"/>
<proteinExistence type="predicted"/>
<organism evidence="1 2">
    <name type="scientific">Pristionchus fissidentatus</name>
    <dbReference type="NCBI Taxonomy" id="1538716"/>
    <lineage>
        <taxon>Eukaryota</taxon>
        <taxon>Metazoa</taxon>
        <taxon>Ecdysozoa</taxon>
        <taxon>Nematoda</taxon>
        <taxon>Chromadorea</taxon>
        <taxon>Rhabditida</taxon>
        <taxon>Rhabditina</taxon>
        <taxon>Diplogasteromorpha</taxon>
        <taxon>Diplogasteroidea</taxon>
        <taxon>Neodiplogasteridae</taxon>
        <taxon>Pristionchus</taxon>
    </lineage>
</organism>
<evidence type="ECO:0000313" key="2">
    <source>
        <dbReference type="Proteomes" id="UP001432322"/>
    </source>
</evidence>
<comment type="caution">
    <text evidence="1">The sequence shown here is derived from an EMBL/GenBank/DDBJ whole genome shotgun (WGS) entry which is preliminary data.</text>
</comment>
<protein>
    <submittedName>
        <fullName evidence="1">Uncharacterized protein</fullName>
    </submittedName>
</protein>
<dbReference type="EMBL" id="BTSY01000003">
    <property type="protein sequence ID" value="GMT19829.1"/>
    <property type="molecule type" value="Genomic_DNA"/>
</dbReference>
<gene>
    <name evidence="1" type="ORF">PFISCL1PPCAC_11126</name>
</gene>
<reference evidence="1" key="1">
    <citation type="submission" date="2023-10" db="EMBL/GenBank/DDBJ databases">
        <title>Genome assembly of Pristionchus species.</title>
        <authorList>
            <person name="Yoshida K."/>
            <person name="Sommer R.J."/>
        </authorList>
    </citation>
    <scope>NUCLEOTIDE SEQUENCE</scope>
    <source>
        <strain evidence="1">RS5133</strain>
    </source>
</reference>